<dbReference type="GO" id="GO:0016788">
    <property type="term" value="F:hydrolase activity, acting on ester bonds"/>
    <property type="evidence" value="ECO:0007669"/>
    <property type="project" value="InterPro"/>
</dbReference>
<dbReference type="SUPFAM" id="SSF51556">
    <property type="entry name" value="Metallo-dependent hydrolases"/>
    <property type="match status" value="1"/>
</dbReference>
<evidence type="ECO:0000256" key="2">
    <source>
        <dbReference type="ARBA" id="ARBA00022723"/>
    </source>
</evidence>
<dbReference type="PANTHER" id="PTHR46124:SF3">
    <property type="entry name" value="HYDROLASE"/>
    <property type="match status" value="1"/>
</dbReference>
<dbReference type="Gene3D" id="3.20.20.140">
    <property type="entry name" value="Metal-dependent hydrolases"/>
    <property type="match status" value="1"/>
</dbReference>
<name>Q1N2Q2_9GAMM</name>
<dbReference type="GO" id="GO:0005829">
    <property type="term" value="C:cytosol"/>
    <property type="evidence" value="ECO:0007669"/>
    <property type="project" value="TreeGrafter"/>
</dbReference>
<organism evidence="5 6">
    <name type="scientific">Bermanella marisrubri</name>
    <dbReference type="NCBI Taxonomy" id="207949"/>
    <lineage>
        <taxon>Bacteria</taxon>
        <taxon>Pseudomonadati</taxon>
        <taxon>Pseudomonadota</taxon>
        <taxon>Gammaproteobacteria</taxon>
        <taxon>Oceanospirillales</taxon>
        <taxon>Oceanospirillaceae</taxon>
        <taxon>Bermanella</taxon>
    </lineage>
</organism>
<dbReference type="Proteomes" id="UP000004263">
    <property type="component" value="Unassembled WGS sequence"/>
</dbReference>
<dbReference type="AlphaFoldDB" id="Q1N2Q2"/>
<keyword evidence="6" id="KW-1185">Reference proteome</keyword>
<keyword evidence="3 5" id="KW-0378">Hydrolase</keyword>
<feature type="binding site" evidence="4">
    <location>
        <position position="208"/>
    </location>
    <ligand>
        <name>a divalent metal cation</name>
        <dbReference type="ChEBI" id="CHEBI:60240"/>
        <label>1</label>
    </ligand>
</feature>
<evidence type="ECO:0000256" key="3">
    <source>
        <dbReference type="ARBA" id="ARBA00022801"/>
    </source>
</evidence>
<evidence type="ECO:0000256" key="4">
    <source>
        <dbReference type="PIRSR" id="PIRSR005902-1"/>
    </source>
</evidence>
<dbReference type="InterPro" id="IPR018228">
    <property type="entry name" value="DNase_TatD-rel_CS"/>
</dbReference>
<comment type="caution">
    <text evidence="5">The sequence shown here is derived from an EMBL/GenBank/DDBJ whole genome shotgun (WGS) entry which is preliminary data.</text>
</comment>
<dbReference type="CDD" id="cd01310">
    <property type="entry name" value="TatD_DNAse"/>
    <property type="match status" value="1"/>
</dbReference>
<dbReference type="Pfam" id="PF01026">
    <property type="entry name" value="TatD_DNase"/>
    <property type="match status" value="1"/>
</dbReference>
<dbReference type="EMBL" id="AAQH01000006">
    <property type="protein sequence ID" value="EAT12617.1"/>
    <property type="molecule type" value="Genomic_DNA"/>
</dbReference>
<feature type="binding site" evidence="4">
    <location>
        <position position="9"/>
    </location>
    <ligand>
        <name>a divalent metal cation</name>
        <dbReference type="ChEBI" id="CHEBI:60240"/>
        <label>1</label>
    </ligand>
</feature>
<dbReference type="HOGENOM" id="CLU_031506_0_1_6"/>
<evidence type="ECO:0000256" key="1">
    <source>
        <dbReference type="ARBA" id="ARBA00009275"/>
    </source>
</evidence>
<dbReference type="PIRSF" id="PIRSF005902">
    <property type="entry name" value="DNase_TatD"/>
    <property type="match status" value="1"/>
</dbReference>
<dbReference type="InterPro" id="IPR032466">
    <property type="entry name" value="Metal_Hydrolase"/>
</dbReference>
<accession>Q1N2Q2</accession>
<sequence>MAWIDSHCHIDFPELSPVETLLQDLKQAHCDAVLLPSVANSNLNRVVDIARKAQADGNSAKVYFALGLHPYFHEQHSDQHLERLTSAIDEHKPQAVGEVGIDYLLPEETRERQWQLLNAQLDIAIDKGLPVVIHCRKAHDLLSKLLKQKHFTNGGIIHAFSGSVVQAQRYLDLGFVLGLGGALTYPRAKAMQKMVRSLPDHAYVLETDSPDMPPAFAPSQINTPLNVPKIAEHIADLRLQPVQRVYADSSANFYRALKL</sequence>
<feature type="binding site" evidence="4">
    <location>
        <position position="98"/>
    </location>
    <ligand>
        <name>a divalent metal cation</name>
        <dbReference type="ChEBI" id="CHEBI:60240"/>
        <label>1</label>
    </ligand>
</feature>
<dbReference type="STRING" id="207949.RED65_06968"/>
<feature type="binding site" evidence="4">
    <location>
        <position position="134"/>
    </location>
    <ligand>
        <name>a divalent metal cation</name>
        <dbReference type="ChEBI" id="CHEBI:60240"/>
        <label>2</label>
    </ligand>
</feature>
<keyword evidence="2 4" id="KW-0479">Metal-binding</keyword>
<feature type="binding site" evidence="4">
    <location>
        <position position="7"/>
    </location>
    <ligand>
        <name>a divalent metal cation</name>
        <dbReference type="ChEBI" id="CHEBI:60240"/>
        <label>1</label>
    </ligand>
</feature>
<dbReference type="FunFam" id="3.20.20.140:FF:000005">
    <property type="entry name" value="TatD family hydrolase"/>
    <property type="match status" value="1"/>
</dbReference>
<evidence type="ECO:0000313" key="5">
    <source>
        <dbReference type="EMBL" id="EAT12617.1"/>
    </source>
</evidence>
<feature type="binding site" evidence="4">
    <location>
        <position position="158"/>
    </location>
    <ligand>
        <name>a divalent metal cation</name>
        <dbReference type="ChEBI" id="CHEBI:60240"/>
        <label>2</label>
    </ligand>
</feature>
<gene>
    <name evidence="5" type="ORF">RED65_06968</name>
</gene>
<dbReference type="RefSeq" id="WP_007016218.1">
    <property type="nucleotide sequence ID" value="NZ_AAQH01000006.1"/>
</dbReference>
<dbReference type="InterPro" id="IPR001130">
    <property type="entry name" value="TatD-like"/>
</dbReference>
<proteinExistence type="inferred from homology"/>
<evidence type="ECO:0000313" key="6">
    <source>
        <dbReference type="Proteomes" id="UP000004263"/>
    </source>
</evidence>
<dbReference type="PANTHER" id="PTHR46124">
    <property type="entry name" value="D-AMINOACYL-TRNA DEACYLASE"/>
    <property type="match status" value="1"/>
</dbReference>
<reference evidence="5 6" key="1">
    <citation type="submission" date="2006-03" db="EMBL/GenBank/DDBJ databases">
        <authorList>
            <person name="Pinhassi J."/>
            <person name="Pedros-Alio C."/>
            <person name="Ferriera S."/>
            <person name="Johnson J."/>
            <person name="Kravitz S."/>
            <person name="Halpern A."/>
            <person name="Remington K."/>
            <person name="Beeson K."/>
            <person name="Tran B."/>
            <person name="Rogers Y.-H."/>
            <person name="Friedman R."/>
            <person name="Venter J.C."/>
        </authorList>
    </citation>
    <scope>NUCLEOTIDE SEQUENCE [LARGE SCALE GENOMIC DNA]</scope>
    <source>
        <strain evidence="5 6">RED65</strain>
    </source>
</reference>
<protein>
    <submittedName>
        <fullName evidence="5">Hydrolase, TatD family protein</fullName>
    </submittedName>
</protein>
<dbReference type="OrthoDB" id="9810005at2"/>
<dbReference type="PROSITE" id="PS01090">
    <property type="entry name" value="TATD_2"/>
    <property type="match status" value="1"/>
</dbReference>
<comment type="similarity">
    <text evidence="1">Belongs to the metallo-dependent hydrolases superfamily. TatD-type hydrolase family.</text>
</comment>
<dbReference type="GO" id="GO:0046872">
    <property type="term" value="F:metal ion binding"/>
    <property type="evidence" value="ECO:0007669"/>
    <property type="project" value="UniProtKB-KW"/>
</dbReference>